<dbReference type="InterPro" id="IPR013750">
    <property type="entry name" value="GHMP_kinase_C_dom"/>
</dbReference>
<dbReference type="PRINTS" id="PR00419">
    <property type="entry name" value="ADXRDTASE"/>
</dbReference>
<keyword evidence="29" id="KW-0325">Glycoprotein</keyword>
<feature type="region of interest" description="Disordered" evidence="34">
    <location>
        <begin position="3823"/>
        <end position="3853"/>
    </location>
</feature>
<comment type="similarity">
    <text evidence="8">Belongs to the SDHAF4 family.</text>
</comment>
<dbReference type="SUPFAM" id="SSF56112">
    <property type="entry name" value="Protein kinase-like (PK-like)"/>
    <property type="match status" value="1"/>
</dbReference>
<dbReference type="CDD" id="cd02808">
    <property type="entry name" value="GltS_FMN"/>
    <property type="match status" value="1"/>
</dbReference>
<dbReference type="InterPro" id="IPR025287">
    <property type="entry name" value="WAK_GUB"/>
</dbReference>
<dbReference type="GO" id="GO:0030247">
    <property type="term" value="F:polysaccharide binding"/>
    <property type="evidence" value="ECO:0007669"/>
    <property type="project" value="InterPro"/>
</dbReference>
<name>A0A7J6HV66_CANSA</name>
<dbReference type="Gene3D" id="3.50.50.60">
    <property type="entry name" value="FAD/NAD(P)-binding domain"/>
    <property type="match status" value="1"/>
</dbReference>
<evidence type="ECO:0000256" key="20">
    <source>
        <dbReference type="ARBA" id="ARBA00022827"/>
    </source>
</evidence>
<keyword evidence="33" id="KW-0863">Zinc-finger</keyword>
<dbReference type="GO" id="GO:0008270">
    <property type="term" value="F:zinc ion binding"/>
    <property type="evidence" value="ECO:0007669"/>
    <property type="project" value="UniProtKB-KW"/>
</dbReference>
<feature type="region of interest" description="Disordered" evidence="34">
    <location>
        <begin position="902"/>
        <end position="926"/>
    </location>
</feature>
<dbReference type="SUPFAM" id="SSF55060">
    <property type="entry name" value="GHMP Kinase, C-terminal domain"/>
    <property type="match status" value="1"/>
</dbReference>
<dbReference type="SMART" id="SM00184">
    <property type="entry name" value="RING"/>
    <property type="match status" value="1"/>
</dbReference>
<evidence type="ECO:0000256" key="9">
    <source>
        <dbReference type="ARBA" id="ARBA00009716"/>
    </source>
</evidence>
<gene>
    <name evidence="39" type="ORF">G4B88_023716</name>
</gene>
<dbReference type="Pfam" id="PF21647">
    <property type="entry name" value="DUF6857"/>
    <property type="match status" value="2"/>
</dbReference>
<evidence type="ECO:0000259" key="37">
    <source>
        <dbReference type="PROSITE" id="PS50089"/>
    </source>
</evidence>
<evidence type="ECO:0000256" key="22">
    <source>
        <dbReference type="ARBA" id="ARBA00022962"/>
    </source>
</evidence>
<dbReference type="InterPro" id="IPR011009">
    <property type="entry name" value="Kinase-like_dom_sf"/>
</dbReference>
<dbReference type="FunFam" id="1.10.510.10:FF:000590">
    <property type="entry name" value="PR5-like receptor kinase"/>
    <property type="match status" value="1"/>
</dbReference>
<accession>A0A7J6HV66</accession>
<evidence type="ECO:0000256" key="35">
    <source>
        <dbReference type="SAM" id="Phobius"/>
    </source>
</evidence>
<comment type="cofactor">
    <cofactor evidence="3">
        <name>FAD</name>
        <dbReference type="ChEBI" id="CHEBI:57692"/>
    </cofactor>
</comment>
<dbReference type="GO" id="GO:0005524">
    <property type="term" value="F:ATP binding"/>
    <property type="evidence" value="ECO:0007669"/>
    <property type="project" value="UniProtKB-KW"/>
</dbReference>
<feature type="domain" description="Protein kinase" evidence="36">
    <location>
        <begin position="3537"/>
        <end position="3816"/>
    </location>
</feature>
<comment type="similarity">
    <text evidence="9">Belongs to the glutamate synthase family.</text>
</comment>
<keyword evidence="19" id="KW-0418">Kinase</keyword>
<keyword evidence="27 35" id="KW-0472">Membrane</keyword>
<dbReference type="GO" id="GO:0016040">
    <property type="term" value="F:glutamate synthase (NADH) activity"/>
    <property type="evidence" value="ECO:0007669"/>
    <property type="project" value="UniProtKB-EC"/>
</dbReference>
<evidence type="ECO:0000256" key="14">
    <source>
        <dbReference type="ARBA" id="ARBA00022679"/>
    </source>
</evidence>
<dbReference type="PANTHER" id="PTHR43100">
    <property type="entry name" value="GLUTAMATE SYNTHASE [NADPH] SMALL CHAIN"/>
    <property type="match status" value="1"/>
</dbReference>
<evidence type="ECO:0000256" key="30">
    <source>
        <dbReference type="ARBA" id="ARBA00023291"/>
    </source>
</evidence>
<proteinExistence type="inferred from homology"/>
<keyword evidence="12" id="KW-0285">Flavoprotein</keyword>
<dbReference type="NCBIfam" id="TIGR01317">
    <property type="entry name" value="GOGAT_sm_gam"/>
    <property type="match status" value="1"/>
</dbReference>
<dbReference type="InterPro" id="IPR036554">
    <property type="entry name" value="GHMP_kinase_C_sf"/>
</dbReference>
<evidence type="ECO:0000256" key="16">
    <source>
        <dbReference type="ARBA" id="ARBA00022723"/>
    </source>
</evidence>
<dbReference type="InterPro" id="IPR036188">
    <property type="entry name" value="FAD/NAD-bd_sf"/>
</dbReference>
<comment type="cofactor">
    <cofactor evidence="1">
        <name>FMN</name>
        <dbReference type="ChEBI" id="CHEBI:58210"/>
    </cofactor>
</comment>
<comment type="pathway">
    <text evidence="6">Nitrogen metabolism.</text>
</comment>
<dbReference type="GO" id="GO:0097054">
    <property type="term" value="P:L-glutamate biosynthetic process"/>
    <property type="evidence" value="ECO:0007669"/>
    <property type="project" value="UniProtKB-UniPathway"/>
</dbReference>
<dbReference type="SUPFAM" id="SSF56235">
    <property type="entry name" value="N-terminal nucleophile aminohydrolases (Ntn hydrolases)"/>
    <property type="match status" value="1"/>
</dbReference>
<organism evidence="39 40">
    <name type="scientific">Cannabis sativa</name>
    <name type="common">Hemp</name>
    <name type="synonym">Marijuana</name>
    <dbReference type="NCBI Taxonomy" id="3483"/>
    <lineage>
        <taxon>Eukaryota</taxon>
        <taxon>Viridiplantae</taxon>
        <taxon>Streptophyta</taxon>
        <taxon>Embryophyta</taxon>
        <taxon>Tracheophyta</taxon>
        <taxon>Spermatophyta</taxon>
        <taxon>Magnoliopsida</taxon>
        <taxon>eudicotyledons</taxon>
        <taxon>Gunneridae</taxon>
        <taxon>Pentapetalae</taxon>
        <taxon>rosids</taxon>
        <taxon>fabids</taxon>
        <taxon>Rosales</taxon>
        <taxon>Cannabaceae</taxon>
        <taxon>Cannabis</taxon>
    </lineage>
</organism>
<dbReference type="Pfam" id="PF07896">
    <property type="entry name" value="DUF1674"/>
    <property type="match status" value="1"/>
</dbReference>
<keyword evidence="15 35" id="KW-0812">Transmembrane</keyword>
<evidence type="ECO:0000256" key="19">
    <source>
        <dbReference type="ARBA" id="ARBA00022777"/>
    </source>
</evidence>
<evidence type="ECO:0000256" key="13">
    <source>
        <dbReference type="ARBA" id="ARBA00022643"/>
    </source>
</evidence>
<dbReference type="CDD" id="cd00982">
    <property type="entry name" value="gltB_C"/>
    <property type="match status" value="1"/>
</dbReference>
<dbReference type="InterPro" id="IPR023753">
    <property type="entry name" value="FAD/NAD-binding_dom"/>
</dbReference>
<keyword evidence="22" id="KW-0315">Glutamine amidotransferase</keyword>
<dbReference type="PROSITE" id="PS50011">
    <property type="entry name" value="PROTEIN_KINASE_DOM"/>
    <property type="match status" value="1"/>
</dbReference>
<dbReference type="InterPro" id="IPR008271">
    <property type="entry name" value="Ser/Thr_kinase_AS"/>
</dbReference>
<evidence type="ECO:0000256" key="25">
    <source>
        <dbReference type="ARBA" id="ARBA00023004"/>
    </source>
</evidence>
<evidence type="ECO:0000256" key="2">
    <source>
        <dbReference type="ARBA" id="ARBA00001927"/>
    </source>
</evidence>
<evidence type="ECO:0000256" key="12">
    <source>
        <dbReference type="ARBA" id="ARBA00022630"/>
    </source>
</evidence>
<keyword evidence="21" id="KW-0067">ATP-binding</keyword>
<feature type="compositionally biased region" description="Polar residues" evidence="34">
    <location>
        <begin position="3841"/>
        <end position="3853"/>
    </location>
</feature>
<dbReference type="InterPro" id="IPR051394">
    <property type="entry name" value="Glutamate_Synthase"/>
</dbReference>
<dbReference type="Pfam" id="PF04898">
    <property type="entry name" value="Glu_syn_central"/>
    <property type="match status" value="1"/>
</dbReference>
<dbReference type="Pfam" id="PF00310">
    <property type="entry name" value="GATase_2"/>
    <property type="match status" value="1"/>
</dbReference>
<dbReference type="Pfam" id="PF01493">
    <property type="entry name" value="GXGXG"/>
    <property type="match status" value="1"/>
</dbReference>
<evidence type="ECO:0000256" key="32">
    <source>
        <dbReference type="ARBA" id="ARBA00048867"/>
    </source>
</evidence>
<feature type="transmembrane region" description="Helical" evidence="35">
    <location>
        <begin position="2486"/>
        <end position="2508"/>
    </location>
</feature>
<dbReference type="Gene3D" id="3.60.20.10">
    <property type="entry name" value="Glutamine Phosphoribosylpyrophosphate, subunit 1, domain 1"/>
    <property type="match status" value="1"/>
</dbReference>
<comment type="cofactor">
    <cofactor evidence="2">
        <name>[3Fe-4S] cluster</name>
        <dbReference type="ChEBI" id="CHEBI:21137"/>
    </cofactor>
</comment>
<dbReference type="Pfam" id="PF01645">
    <property type="entry name" value="Glu_synthase"/>
    <property type="match status" value="2"/>
</dbReference>
<evidence type="ECO:0000259" key="38">
    <source>
        <dbReference type="PROSITE" id="PS51278"/>
    </source>
</evidence>
<dbReference type="GO" id="GO:0016020">
    <property type="term" value="C:membrane"/>
    <property type="evidence" value="ECO:0007669"/>
    <property type="project" value="UniProtKB-SubCell"/>
</dbReference>
<keyword evidence="16" id="KW-0479">Metal-binding</keyword>
<dbReference type="Pfam" id="PF13639">
    <property type="entry name" value="zf-RING_2"/>
    <property type="match status" value="1"/>
</dbReference>
<feature type="region of interest" description="Disordered" evidence="34">
    <location>
        <begin position="2699"/>
        <end position="2736"/>
    </location>
</feature>
<dbReference type="PROSITE" id="PS51278">
    <property type="entry name" value="GATASE_TYPE_2"/>
    <property type="match status" value="1"/>
</dbReference>
<dbReference type="Pfam" id="PF00069">
    <property type="entry name" value="Pkinase"/>
    <property type="match status" value="1"/>
</dbReference>
<dbReference type="PROSITE" id="PS00108">
    <property type="entry name" value="PROTEIN_KINASE_ST"/>
    <property type="match status" value="1"/>
</dbReference>
<dbReference type="Gene3D" id="1.20.1440.340">
    <property type="match status" value="1"/>
</dbReference>
<evidence type="ECO:0000256" key="5">
    <source>
        <dbReference type="ARBA" id="ARBA00004802"/>
    </source>
</evidence>
<keyword evidence="18" id="KW-0547">Nucleotide-binding</keyword>
<dbReference type="InterPro" id="IPR013785">
    <property type="entry name" value="Aldolase_TIM"/>
</dbReference>
<keyword evidence="23 35" id="KW-1133">Transmembrane helix</keyword>
<dbReference type="InterPro" id="IPR000719">
    <property type="entry name" value="Prot_kinase_dom"/>
</dbReference>
<dbReference type="InterPro" id="IPR028261">
    <property type="entry name" value="DPD_II"/>
</dbReference>
<dbReference type="CDD" id="cd00713">
    <property type="entry name" value="GltS"/>
    <property type="match status" value="1"/>
</dbReference>
<dbReference type="FunFam" id="2.160.20.60:FF:000001">
    <property type="entry name" value="Glutamate synthase, large subunit"/>
    <property type="match status" value="1"/>
</dbReference>
<dbReference type="Pfam" id="PF07992">
    <property type="entry name" value="Pyr_redox_2"/>
    <property type="match status" value="1"/>
</dbReference>
<dbReference type="FunFam" id="3.60.20.10:FF:000043">
    <property type="entry name" value="Glutamate synthase 1 [NADH] chloroplastic"/>
    <property type="match status" value="1"/>
</dbReference>
<keyword evidence="14" id="KW-0808">Transferase</keyword>
<dbReference type="Gene3D" id="3.40.50.720">
    <property type="entry name" value="NAD(P)-binding Rossmann-like Domain"/>
    <property type="match status" value="1"/>
</dbReference>
<keyword evidence="20" id="KW-0274">FAD</keyword>
<dbReference type="SUPFAM" id="SSF46548">
    <property type="entry name" value="alpha-helical ferredoxin"/>
    <property type="match status" value="1"/>
</dbReference>
<dbReference type="InterPro" id="IPR049172">
    <property type="entry name" value="DUF6857_pln"/>
</dbReference>
<evidence type="ECO:0000313" key="40">
    <source>
        <dbReference type="Proteomes" id="UP000583929"/>
    </source>
</evidence>
<dbReference type="InterPro" id="IPR013083">
    <property type="entry name" value="Znf_RING/FYVE/PHD"/>
</dbReference>
<dbReference type="Gene3D" id="1.10.1060.10">
    <property type="entry name" value="Alpha-helical ferredoxin"/>
    <property type="match status" value="1"/>
</dbReference>
<evidence type="ECO:0000256" key="7">
    <source>
        <dbReference type="ARBA" id="ARBA00004944"/>
    </source>
</evidence>
<dbReference type="EC" id="1.4.1.14" evidence="31"/>
<keyword evidence="28" id="KW-0314">Glutamate biosynthesis</keyword>
<evidence type="ECO:0000313" key="39">
    <source>
        <dbReference type="EMBL" id="KAF4399122.1"/>
    </source>
</evidence>
<dbReference type="SUPFAM" id="SSF69336">
    <property type="entry name" value="Alpha subunit of glutamate synthase, C-terminal domain"/>
    <property type="match status" value="1"/>
</dbReference>
<dbReference type="UniPathway" id="UPA00634">
    <property type="reaction ID" value="UER00690"/>
</dbReference>
<keyword evidence="25" id="KW-0408">Iron</keyword>
<feature type="compositionally biased region" description="Acidic residues" evidence="34">
    <location>
        <begin position="2196"/>
        <end position="2210"/>
    </location>
</feature>
<evidence type="ECO:0000256" key="15">
    <source>
        <dbReference type="ARBA" id="ARBA00022692"/>
    </source>
</evidence>
<evidence type="ECO:0000256" key="10">
    <source>
        <dbReference type="ARBA" id="ARBA00022527"/>
    </source>
</evidence>
<evidence type="ECO:0000256" key="1">
    <source>
        <dbReference type="ARBA" id="ARBA00001917"/>
    </source>
</evidence>
<dbReference type="InterPro" id="IPR006005">
    <property type="entry name" value="Glut_synth_ssu1"/>
</dbReference>
<evidence type="ECO:0000256" key="8">
    <source>
        <dbReference type="ARBA" id="ARBA00005701"/>
    </source>
</evidence>
<dbReference type="Pfam" id="PF08544">
    <property type="entry name" value="GHMP_kinases_C"/>
    <property type="match status" value="1"/>
</dbReference>
<evidence type="ECO:0000256" key="27">
    <source>
        <dbReference type="ARBA" id="ARBA00023136"/>
    </source>
</evidence>
<feature type="domain" description="RING-type" evidence="37">
    <location>
        <begin position="2565"/>
        <end position="2607"/>
    </location>
</feature>
<dbReference type="Gene3D" id="2.160.20.60">
    <property type="entry name" value="Glutamate synthase, alpha subunit, C-terminal domain"/>
    <property type="match status" value="1"/>
</dbReference>
<dbReference type="FunFam" id="3.50.50.60:FF:000022">
    <property type="entry name" value="Glutamate synthase [NADH], amyloplastic"/>
    <property type="match status" value="1"/>
</dbReference>
<protein>
    <recommendedName>
        <fullName evidence="31">glutamate synthase (NADH)</fullName>
        <ecNumber evidence="31">1.4.1.14</ecNumber>
    </recommendedName>
</protein>
<dbReference type="Gene3D" id="3.30.40.10">
    <property type="entry name" value="Zinc/RING finger domain, C3HC4 (zinc finger)"/>
    <property type="match status" value="1"/>
</dbReference>
<evidence type="ECO:0000256" key="26">
    <source>
        <dbReference type="ARBA" id="ARBA00023014"/>
    </source>
</evidence>
<dbReference type="InterPro" id="IPR002932">
    <property type="entry name" value="Glu_synthdom"/>
</dbReference>
<dbReference type="InterPro" id="IPR036485">
    <property type="entry name" value="Glu_synth_asu_C_sf"/>
</dbReference>
<dbReference type="GO" id="GO:0016639">
    <property type="term" value="F:oxidoreductase activity, acting on the CH-NH2 group of donors, NAD or NADP as acceptor"/>
    <property type="evidence" value="ECO:0007669"/>
    <property type="project" value="InterPro"/>
</dbReference>
<dbReference type="SUPFAM" id="SSF57850">
    <property type="entry name" value="RING/U-box"/>
    <property type="match status" value="1"/>
</dbReference>
<dbReference type="Gene3D" id="3.30.70.3170">
    <property type="match status" value="1"/>
</dbReference>
<dbReference type="Gene3D" id="1.10.510.10">
    <property type="entry name" value="Transferase(Phosphotransferase) domain 1"/>
    <property type="match status" value="1"/>
</dbReference>
<evidence type="ECO:0000256" key="6">
    <source>
        <dbReference type="ARBA" id="ARBA00004909"/>
    </source>
</evidence>
<feature type="compositionally biased region" description="Basic and acidic residues" evidence="34">
    <location>
        <begin position="2176"/>
        <end position="2195"/>
    </location>
</feature>
<evidence type="ECO:0000256" key="28">
    <source>
        <dbReference type="ARBA" id="ARBA00023164"/>
    </source>
</evidence>
<dbReference type="SUPFAM" id="SSF51395">
    <property type="entry name" value="FMN-linked oxidoreductases"/>
    <property type="match status" value="1"/>
</dbReference>
<keyword evidence="30" id="KW-0003">3Fe-4S</keyword>
<dbReference type="InterPro" id="IPR017932">
    <property type="entry name" value="GATase_2_dom"/>
</dbReference>
<dbReference type="Gene3D" id="3.30.200.20">
    <property type="entry name" value="Phosphorylase Kinase, domain 1"/>
    <property type="match status" value="1"/>
</dbReference>
<dbReference type="EMBL" id="JAATIQ010000022">
    <property type="protein sequence ID" value="KAF4399122.1"/>
    <property type="molecule type" value="Genomic_DNA"/>
</dbReference>
<dbReference type="PROSITE" id="PS50089">
    <property type="entry name" value="ZF_RING_2"/>
    <property type="match status" value="1"/>
</dbReference>
<dbReference type="SMART" id="SM00220">
    <property type="entry name" value="S_TKc"/>
    <property type="match status" value="1"/>
</dbReference>
<dbReference type="Gene3D" id="3.20.20.70">
    <property type="entry name" value="Aldolase class I"/>
    <property type="match status" value="2"/>
</dbReference>
<comment type="subcellular location">
    <subcellularLocation>
        <location evidence="4">Membrane</location>
        <topology evidence="4">Single-pass type I membrane protein</topology>
    </subcellularLocation>
</comment>
<comment type="caution">
    <text evidence="39">The sequence shown here is derived from an EMBL/GenBank/DDBJ whole genome shotgun (WGS) entry which is preliminary data.</text>
</comment>
<dbReference type="FunFam" id="1.20.1440.340:FF:000002">
    <property type="entry name" value="Galactokinase"/>
    <property type="match status" value="1"/>
</dbReference>
<comment type="pathway">
    <text evidence="7">Amino-acid biosynthesis; L-glutamate biosynthesis via GLT pathway; L-glutamate from 2-oxoglutarate and L-glutamine (NAD(+) route): step 1/1.</text>
</comment>
<comment type="catalytic activity">
    <reaction evidence="32">
        <text>2 L-glutamate + NAD(+) = L-glutamine + 2-oxoglutarate + NADH + H(+)</text>
        <dbReference type="Rhea" id="RHEA:13753"/>
        <dbReference type="ChEBI" id="CHEBI:15378"/>
        <dbReference type="ChEBI" id="CHEBI:16810"/>
        <dbReference type="ChEBI" id="CHEBI:29985"/>
        <dbReference type="ChEBI" id="CHEBI:57540"/>
        <dbReference type="ChEBI" id="CHEBI:57945"/>
        <dbReference type="ChEBI" id="CHEBI:58359"/>
        <dbReference type="EC" id="1.4.1.14"/>
    </reaction>
</comment>
<dbReference type="FunFam" id="1.10.1060.10:FF:000009">
    <property type="entry name" value="Glutamate synthase 1 [NADH] chloroplastic"/>
    <property type="match status" value="1"/>
</dbReference>
<evidence type="ECO:0000256" key="21">
    <source>
        <dbReference type="ARBA" id="ARBA00022840"/>
    </source>
</evidence>
<dbReference type="InterPro" id="IPR001841">
    <property type="entry name" value="Znf_RING"/>
</dbReference>
<keyword evidence="11" id="KW-0028">Amino-acid biosynthesis</keyword>
<evidence type="ECO:0000256" key="24">
    <source>
        <dbReference type="ARBA" id="ARBA00023002"/>
    </source>
</evidence>
<evidence type="ECO:0000256" key="29">
    <source>
        <dbReference type="ARBA" id="ARBA00023180"/>
    </source>
</evidence>
<keyword evidence="33" id="KW-0862">Zinc</keyword>
<dbReference type="InterPro" id="IPR006982">
    <property type="entry name" value="Glu_synth_centr_N"/>
</dbReference>
<reference evidence="39 40" key="1">
    <citation type="journal article" date="2020" name="bioRxiv">
        <title>Sequence and annotation of 42 cannabis genomes reveals extensive copy number variation in cannabinoid synthesis and pathogen resistance genes.</title>
        <authorList>
            <person name="Mckernan K.J."/>
            <person name="Helbert Y."/>
            <person name="Kane L.T."/>
            <person name="Ebling H."/>
            <person name="Zhang L."/>
            <person name="Liu B."/>
            <person name="Eaton Z."/>
            <person name="Mclaughlin S."/>
            <person name="Kingan S."/>
            <person name="Baybayan P."/>
            <person name="Concepcion G."/>
            <person name="Jordan M."/>
            <person name="Riva A."/>
            <person name="Barbazuk W."/>
            <person name="Harkins T."/>
        </authorList>
    </citation>
    <scope>NUCLEOTIDE SEQUENCE [LARGE SCALE GENOMIC DNA]</scope>
    <source>
        <strain evidence="40">cv. Jamaican Lion 4</strain>
        <tissue evidence="39">Leaf</tissue>
    </source>
</reference>
<dbReference type="FunFam" id="3.40.50.720:FF:000113">
    <property type="entry name" value="Glutamate synthase [NADH], amyloplastic"/>
    <property type="match status" value="1"/>
</dbReference>
<keyword evidence="40" id="KW-1185">Reference proteome</keyword>
<dbReference type="Pfam" id="PF13947">
    <property type="entry name" value="GUB_WAK_bind"/>
    <property type="match status" value="2"/>
</dbReference>
<dbReference type="Proteomes" id="UP000583929">
    <property type="component" value="Unassembled WGS sequence"/>
</dbReference>
<comment type="pathway">
    <text evidence="5">Energy metabolism; nitrogen metabolism.</text>
</comment>
<evidence type="ECO:0000256" key="17">
    <source>
        <dbReference type="ARBA" id="ARBA00022729"/>
    </source>
</evidence>
<keyword evidence="10" id="KW-0723">Serine/threonine-protein kinase</keyword>
<dbReference type="PANTHER" id="PTHR43100:SF1">
    <property type="entry name" value="GLUTAMATE SYNTHASE [NADPH] SMALL CHAIN"/>
    <property type="match status" value="1"/>
</dbReference>
<dbReference type="GO" id="GO:0004674">
    <property type="term" value="F:protein serine/threonine kinase activity"/>
    <property type="evidence" value="ECO:0007669"/>
    <property type="project" value="UniProtKB-KW"/>
</dbReference>
<keyword evidence="13" id="KW-0288">FMN</keyword>
<dbReference type="SUPFAM" id="SSF51905">
    <property type="entry name" value="FAD/NAD(P)-binding domain"/>
    <property type="match status" value="1"/>
</dbReference>
<evidence type="ECO:0000256" key="11">
    <source>
        <dbReference type="ARBA" id="ARBA00022605"/>
    </source>
</evidence>
<feature type="domain" description="Glutamine amidotransferase type-2" evidence="38">
    <location>
        <begin position="1"/>
        <end position="382"/>
    </location>
</feature>
<dbReference type="InterPro" id="IPR029055">
    <property type="entry name" value="Ntn_hydrolases_N"/>
</dbReference>
<evidence type="ECO:0000256" key="31">
    <source>
        <dbReference type="ARBA" id="ARBA00024383"/>
    </source>
</evidence>
<evidence type="ECO:0000256" key="18">
    <source>
        <dbReference type="ARBA" id="ARBA00022741"/>
    </source>
</evidence>
<keyword evidence="24" id="KW-0560">Oxidoreductase</keyword>
<dbReference type="InterPro" id="IPR009051">
    <property type="entry name" value="Helical_ferredxn"/>
</dbReference>
<sequence>MLIRMTHRGACGCETNTGDGAGILVDLPHDFFKEVAKDVGFELPPLGEYAVGMFFLPTSESRREESKNIFRKVAESLGHTVLGWRLVPTDNSGLGNSALMTEPVIEQVFLSPSASSTVDLERQMYILRRVAMAAIRVALNLEHGSAKDFYICSLSSRTVVYKGQLKPIQVKDYYYADLGNERFTSYMALIHSRFSTNTFPSWDRAQPMRVVGHNGEINTLRGNVNWMKAREGLLKCKELGLSKNELKKLLPIVDSSSSDSGAFDGVLELLIRAGRSLPEAIMMMIPEAWQNDKNMDPERKDLYEYFSALMEPWDGPALISFTDGRYLGATLDRNGLRPGRFYITHSGRVIMASEVGVVDIPPEDVSRKGRLNPGMMLLVDFENHTVVDDDALKQQYSMARPYGEWLKRQKIELKDIVDSVQESDRVPPAIAGVVAASTDDDNMQNMGIQGLLSPLKAFGYTIEALEMLLLPMAKDGVEALGSMGNDTPLAVMSNREKLTFEYFKQMFAQVTNPPIDPIREKIVTSMECMIGPEGDLTEMTEEQCHRLSLKAPLITVEEMEAIKKMNYRGWKSKVIDITFSKNRGRKGLEETLDRICTEAHDAIKEGYTTIVLSDRAFSKKRVSVSSLLAVGAVHQHLVKNLERTQVGLIIESAEPREVHHFCTLIGFGADAICPYLAVEAIWRLQVDGKIPPKANGEIRSKEELVKKYYKASTYGMMKVLAKMGISTLASYKGAQIFEALGLSSEVIERCFAGTPSRVEGATFEMLAGDALHLHDLAFPSRPYPRGSAESVALPNPGDYHWRKGGEVHLNDPLAIAKLQEAARTNSVAAYKEYSKLIQELNKACNLRGILKFKESDVKVPLEEVEPASEIVKRFCTGAMSYGSISLEAHSTLAIAMNKIGGKSNTGEGGEQPSRMEPLQDGSRNPKRSAIKQVASGRFGVSSYYLTNADELQIKMAQVLFVNVYVHGRCCCVRKAPLGAFASLIDTYLWNLGAKPGEGGELPGHKVIGDIAVTRNSTAGVGLISPPPHHDIYSIEDLAQLIHDLKNANPSARISVKLVSEAGVGVVASGVVKGHADHVLISGHDGGTGASRWTGIKNAGLPWELGLAETHQTLVANDLRGRTVLQTDGQLKTGRDVAIAALLGAEEFGFSTAPLITLGCIMMRKCHKNTCPVGIATQDPVLREKFAGEPEHVINFFFMLAEEVREIMSELGFRTLNEMVGRADMLEVDKEVTRNNEKLDNIDLSLLLRPAADIRPGAAQYCVQKQDHGLDMALDNKLITLSKSALEKALPVYIDTQICNVNRAVGTMLSHEVTKRYHNVGLPADTIHIKLSGSAGQSFGAFLCSGILLELEGDSNDYVGKGLSGGKVVVYPPRESNFDPKENIVIGNVALYGATSGEAYFNGMAAERFCVRNSGAKAVVEGVGDHGCEYMTGGTVVVLGKTGRNFAAGMSGGVAYVLDVEGKFPSRCNPELVDLDKVEEEEDVMTLRMLIQQHLRYTNSDLARDVLGDLENLLPMFVKVIPREYKRVLAKMNAGEALKVDVEVVAKDDEEQHDETELMKKDAFEELKKMASASLNGKSIQKVEEADSSKRPSQVDNAVKHRGFISYEREGVKYRDPTVRMNDWNEVMVESKPGPLLETQSARCMDCGTPFCHQENSGCPLGNKIPEFNELVYQNRWREALDRLLETNNFPEFTGRVCPAPCEGSCVLGIIENPVSIKSIECAIIDKAFEEGWMVPRPPVKRSGKRVAIVGSGPAGLAAADQLNRIGHTVTVYERADRIGGLMMYGVPNMKTDKIDVVQRRVNLMTKEGVNFVVNANVGNDPLYSLDLLREENDAIILAVGSTKPRDLPVPGRELSGVHFAMEFLHANTKSLLDSNLEDGKYISAKGKKIVVIGGGDTGTDCIGTSIRHGCTSIVNLELLPEPPVTRAPGNPWPQWPRIFRVDYGHQEASTKFGKDPRSYEVLTKRFIGDENGVVKGLEVVRVRWEKDASGKFQFNEIEGSEEIIEADLVLLAMGFLGPEANVAEKLGLERDNRSNFKAEYGRFSTNVDGVFAAGDCRRGQSLVVWAISEGRQAAAQVDNYLTKEDKIEAVSNGAPGKDILKMHNDFSKRQQDSSSKHTGFFLAEGKLFLPKYSHGVPPEHPILERISDHWLLLESDSLNQAASRLVCSSAQQPQENIDKEKKDDPERGEKNKDGDEKDDGDELDLNEETGEIGGPRGPEPTRYGDWEKNGMASTGVNCSAELDFVELVSTVGAVIMRGAFEILLDVTEIPCIKAACAIREPNIRFPFRIKNIQTESCGYPGFDLSCDNSNQTLLKLPNSQQFTVQGIDYATQEIWLNDPNNCLPYRIIINSLNFSDSPFYSPYSEDFTFFNCSSSSDYLRYRLNPIACLSGSTYTVFATASFNVADFLLKRTTCRSIGSFGVPVEWPFYEKVLSSDLNDHIRLTWDVPTCGRCESRGGRCGFKSNSSREIVCSDISYRGIPRSARYAVAVGVGIPSILCILGLLCFIFGRVKAITRRNGSIPEFNSTVAPQPIIIMGLDGPTLESYPKIVLGESGRLPKPNDNTCPICLSEYRPNETLKTIPECQHFFHSDCIDEWLRLNASCPICRKSPNRPTIRDIGKLNSLSLISIHTCLSIRELKLPPSSHGKRPPRSQRSRHLQDRRLQNLLLLHQRDHLLLPSFAAQFRELTLGNEQYPIQDTSIHSEFPPNEDTNEDISSTNSPVAPPPTVRRTSRVSRPPSYLRDYEFKSEAMQRKVLASTAAAEALEEAIATESIIRSLSGFAELIDFNPIRATDVQLPAGGTFVIAHSLAESQKAVTAATNYNNRVVECRLAAIVLGIKLGLKPQEAISNVKTHSDVEGLCLEFAGTHGSSDPLLALKEYLKEEPYTTQEIEQIIEENLSSIFKDSPSSLDVLKAATHFKLYQRASHVYSEAKRVNAFKDTVYSNLSEEDILKKLGDLMNESHYSCSVKYECSCPELEELVSICRKYGALGARLTGAGWGGCAVALVKENIVPQFILNLKVGNPLPTIDRFFSIYDDVVRSTKIAESIASSRINSEISHEKGTPTEQLNSVSLWVEAALATDLEIVSLLTTQEDNETSSKLHKMWFLRFVEEALDAGFRVFGEGSTDGRRLSLDWAYLFLNVEEFYMLLSVMENHCLRRGSSLAPFNMKGTFQVPVDSIINSENLYSWDFGGGDLLRLTWRDVPTCNRVRLLFLVGGWQAITRRNGSIPEFNSIVPQQPIIIMGLDGPTLESYPKKNRYRYREICLYQMESSSRFPMATLIHFVILIMYLVETTKSNTYKNPHCPPSSCDNYITNITTPFRLNTDPQGCGYKNYELSCDNNNHTVLYLNSVKYFVRSINYSKYTIRIMDSNVHTTNCSSLPNNSLTKHQFDPSPSGKDQFGNPYVWGYKVPKTLVSTIAFLKCENQVNSSSYVDTAPCKIFGHNFGCGCKTNSHYYVVDGGLRVSDLESSCCVVLRTLVSAKAVVNRRNTSYLDIHNELAYGFELSWLNQFFINTKLGGICYINSSNEADCSFLNILRSFWLKGEGGYGTVFKGKLRSGRIVAVKVLKLHKSQRNGQDFMNEIATIGRIHHVNVVHLIGFCVHSSKYAIVYDFMANGSLEKYIFSQEGISSLSCNQIFEIALGVARGIEYLHQGCHMQILHFDIKPHNILLDENFIPKVSDFGLARLCPLENNTISLTTARGTLGYIAPEQFYKNIGRISNKADVYSFGMLLMEMASRRKNVNAIAENSSQIYFPSWVHDQLREGKFINQTADIDIDTMDLKITKKMIIVALWCIQLKPIDRPTMNEVIEMLEAEVESLEMPPKPSLTMLSEKPNDDHGQETSSSSTMLPFTL</sequence>
<keyword evidence="17" id="KW-0732">Signal</keyword>
<evidence type="ECO:0000256" key="33">
    <source>
        <dbReference type="PROSITE-ProRule" id="PRU00175"/>
    </source>
</evidence>
<evidence type="ECO:0000259" key="36">
    <source>
        <dbReference type="PROSITE" id="PS50011"/>
    </source>
</evidence>
<evidence type="ECO:0000256" key="23">
    <source>
        <dbReference type="ARBA" id="ARBA00022989"/>
    </source>
</evidence>
<dbReference type="UniPathway" id="UPA00045"/>
<dbReference type="CDD" id="cd16461">
    <property type="entry name" value="RING-H2_EL5-like"/>
    <property type="match status" value="1"/>
</dbReference>
<evidence type="ECO:0000256" key="3">
    <source>
        <dbReference type="ARBA" id="ARBA00001974"/>
    </source>
</evidence>
<dbReference type="GO" id="GO:0051538">
    <property type="term" value="F:3 iron, 4 sulfur cluster binding"/>
    <property type="evidence" value="ECO:0007669"/>
    <property type="project" value="UniProtKB-KW"/>
</dbReference>
<dbReference type="InterPro" id="IPR002489">
    <property type="entry name" value="Glu_synth_asu_C"/>
</dbReference>
<dbReference type="Pfam" id="PF14691">
    <property type="entry name" value="Fer4_20"/>
    <property type="match status" value="1"/>
</dbReference>
<keyword evidence="26" id="KW-0411">Iron-sulfur</keyword>
<evidence type="ECO:0000256" key="4">
    <source>
        <dbReference type="ARBA" id="ARBA00004479"/>
    </source>
</evidence>
<dbReference type="InterPro" id="IPR012875">
    <property type="entry name" value="SDHF4"/>
</dbReference>
<feature type="region of interest" description="Disordered" evidence="34">
    <location>
        <begin position="2167"/>
        <end position="2224"/>
    </location>
</feature>
<dbReference type="FunFam" id="3.20.20.70:FF:000031">
    <property type="entry name" value="Glutamate synthase 1 [NADH]"/>
    <property type="match status" value="1"/>
</dbReference>
<evidence type="ECO:0000256" key="34">
    <source>
        <dbReference type="SAM" id="MobiDB-lite"/>
    </source>
</evidence>